<dbReference type="AlphaFoldDB" id="A0A8J7SD47"/>
<dbReference type="InterPro" id="IPR001173">
    <property type="entry name" value="Glyco_trans_2-like"/>
</dbReference>
<dbReference type="Gene3D" id="3.90.550.10">
    <property type="entry name" value="Spore Coat Polysaccharide Biosynthesis Protein SpsA, Chain A"/>
    <property type="match status" value="1"/>
</dbReference>
<evidence type="ECO:0000313" key="2">
    <source>
        <dbReference type="EMBL" id="MBP3193856.1"/>
    </source>
</evidence>
<organism evidence="2 3">
    <name type="scientific">Natronogracilivirga saccharolytica</name>
    <dbReference type="NCBI Taxonomy" id="2812953"/>
    <lineage>
        <taxon>Bacteria</taxon>
        <taxon>Pseudomonadati</taxon>
        <taxon>Balneolota</taxon>
        <taxon>Balneolia</taxon>
        <taxon>Balneolales</taxon>
        <taxon>Cyclonatronaceae</taxon>
        <taxon>Natronogracilivirga</taxon>
    </lineage>
</organism>
<protein>
    <submittedName>
        <fullName evidence="2">Glycosyltransferase</fullName>
    </submittedName>
</protein>
<evidence type="ECO:0000259" key="1">
    <source>
        <dbReference type="Pfam" id="PF00535"/>
    </source>
</evidence>
<comment type="caution">
    <text evidence="2">The sequence shown here is derived from an EMBL/GenBank/DDBJ whole genome shotgun (WGS) entry which is preliminary data.</text>
</comment>
<dbReference type="Pfam" id="PF00535">
    <property type="entry name" value="Glycos_transf_2"/>
    <property type="match status" value="1"/>
</dbReference>
<dbReference type="PANTHER" id="PTHR22916">
    <property type="entry name" value="GLYCOSYLTRANSFERASE"/>
    <property type="match status" value="1"/>
</dbReference>
<reference evidence="2" key="1">
    <citation type="submission" date="2021-02" db="EMBL/GenBank/DDBJ databases">
        <title>Natronogracilivirga saccharolytica gen. nov. sp. nov. a new anaerobic, haloalkiliphilic carbohydrate-fermenting bacterium from soda lake and proposing of Cyclonatronumiaceae fam. nov. in the phylum Balneolaeota.</title>
        <authorList>
            <person name="Zhilina T.N."/>
            <person name="Sorokin D.Y."/>
            <person name="Zavarzina D.G."/>
            <person name="Toshchakov S.V."/>
            <person name="Kublanov I.V."/>
        </authorList>
    </citation>
    <scope>NUCLEOTIDE SEQUENCE</scope>
    <source>
        <strain evidence="2">Z-1702</strain>
    </source>
</reference>
<name>A0A8J7SD47_9BACT</name>
<dbReference type="GO" id="GO:0016758">
    <property type="term" value="F:hexosyltransferase activity"/>
    <property type="evidence" value="ECO:0007669"/>
    <property type="project" value="UniProtKB-ARBA"/>
</dbReference>
<evidence type="ECO:0000313" key="3">
    <source>
        <dbReference type="Proteomes" id="UP000673975"/>
    </source>
</evidence>
<dbReference type="PANTHER" id="PTHR22916:SF3">
    <property type="entry name" value="UDP-GLCNAC:BETAGAL BETA-1,3-N-ACETYLGLUCOSAMINYLTRANSFERASE-LIKE PROTEIN 1"/>
    <property type="match status" value="1"/>
</dbReference>
<feature type="domain" description="Glycosyltransferase 2-like" evidence="1">
    <location>
        <begin position="4"/>
        <end position="146"/>
    </location>
</feature>
<dbReference type="SUPFAM" id="SSF53448">
    <property type="entry name" value="Nucleotide-diphospho-sugar transferases"/>
    <property type="match status" value="1"/>
</dbReference>
<keyword evidence="3" id="KW-1185">Reference proteome</keyword>
<accession>A0A8J7SD47</accession>
<dbReference type="RefSeq" id="WP_210513312.1">
    <property type="nucleotide sequence ID" value="NZ_JAFIDN010000015.1"/>
</dbReference>
<dbReference type="EMBL" id="JAFIDN010000015">
    <property type="protein sequence ID" value="MBP3193856.1"/>
    <property type="molecule type" value="Genomic_DNA"/>
</dbReference>
<proteinExistence type="predicted"/>
<gene>
    <name evidence="2" type="ORF">NATSA_14360</name>
</gene>
<dbReference type="InterPro" id="IPR029044">
    <property type="entry name" value="Nucleotide-diphossugar_trans"/>
</dbReference>
<sequence>MKISIALATYNGVKHLNEQLGSFVNQSRLPDELIISDDLSSDKTFEIIKKFAEEAPFKVVYSQNKSNLGYAGNFNVALSKTTGDLILLSDQDDVWFNNKIETIEKVASKSTELLIVNDKMITDENLNTTGITSFKIISSKPKKYQKYLSGSFTSIKRELLDLCLPIPVEFGSHDGWIYHFASALDSKKVVNECLQYYRRHDSAIMKNKKSQNTENKSIKNNEIKYEKRMREYETVISEMAKKINNTDDEKKEKILSYIKKIIEIREFYVQRKNLIRKRRIWRIIPIIIFFLNGKYKNIKGARSAVHDILL</sequence>
<dbReference type="Proteomes" id="UP000673975">
    <property type="component" value="Unassembled WGS sequence"/>
</dbReference>